<dbReference type="InterPro" id="IPR009075">
    <property type="entry name" value="AcylCo_DH/oxidase_C"/>
</dbReference>
<reference evidence="8 9" key="1">
    <citation type="journal article" date="2010" name="Int. J. Syst. Evol. Microbiol.">
        <title>Sphingopyxis bauzanensis sp. nov., a psychrophilic bacterium isolated from soil.</title>
        <authorList>
            <person name="Zhang D.C."/>
            <person name="Liu H.C."/>
            <person name="Xin Y.H."/>
            <person name="Zhou Y.G."/>
            <person name="Schinner F."/>
            <person name="Margesin R."/>
        </authorList>
    </citation>
    <scope>NUCLEOTIDE SEQUENCE [LARGE SCALE GENOMIC DNA]</scope>
    <source>
        <strain evidence="8 9">DSM 22271</strain>
    </source>
</reference>
<dbReference type="InterPro" id="IPR036250">
    <property type="entry name" value="AcylCo_DH-like_C"/>
</dbReference>
<dbReference type="EMBL" id="NISK01000002">
    <property type="protein sequence ID" value="OWQ96821.1"/>
    <property type="molecule type" value="Genomic_DNA"/>
</dbReference>
<dbReference type="OrthoDB" id="7328575at2"/>
<dbReference type="InterPro" id="IPR009100">
    <property type="entry name" value="AcylCoA_DH/oxidase_NM_dom_sf"/>
</dbReference>
<dbReference type="Pfam" id="PF00441">
    <property type="entry name" value="Acyl-CoA_dh_1"/>
    <property type="match status" value="1"/>
</dbReference>
<proteinExistence type="inferred from homology"/>
<feature type="domain" description="Acyl-CoA dehydrogenase/oxidase N-terminal" evidence="7">
    <location>
        <begin position="7"/>
        <end position="117"/>
    </location>
</feature>
<dbReference type="InterPro" id="IPR013786">
    <property type="entry name" value="AcylCoA_DH/ox_N"/>
</dbReference>
<dbReference type="Proteomes" id="UP000197361">
    <property type="component" value="Unassembled WGS sequence"/>
</dbReference>
<keyword evidence="4" id="KW-0274">FAD</keyword>
<comment type="caution">
    <text evidence="8">The sequence shown here is derived from an EMBL/GenBank/DDBJ whole genome shotgun (WGS) entry which is preliminary data.</text>
</comment>
<evidence type="ECO:0000256" key="3">
    <source>
        <dbReference type="ARBA" id="ARBA00022630"/>
    </source>
</evidence>
<keyword evidence="9" id="KW-1185">Reference proteome</keyword>
<keyword evidence="3" id="KW-0285">Flavoprotein</keyword>
<dbReference type="Gene3D" id="1.20.140.10">
    <property type="entry name" value="Butyryl-CoA Dehydrogenase, subunit A, domain 3"/>
    <property type="match status" value="1"/>
</dbReference>
<evidence type="ECO:0000259" key="7">
    <source>
        <dbReference type="Pfam" id="PF02771"/>
    </source>
</evidence>
<protein>
    <submittedName>
        <fullName evidence="8">Acyl-CoA dehydrogenase</fullName>
    </submittedName>
</protein>
<dbReference type="SUPFAM" id="SSF47203">
    <property type="entry name" value="Acyl-CoA dehydrogenase C-terminal domain-like"/>
    <property type="match status" value="1"/>
</dbReference>
<dbReference type="InterPro" id="IPR046373">
    <property type="entry name" value="Acyl-CoA_Oxase/DH_mid-dom_sf"/>
</dbReference>
<dbReference type="Gene3D" id="2.40.110.10">
    <property type="entry name" value="Butyryl-CoA Dehydrogenase, subunit A, domain 2"/>
    <property type="match status" value="1"/>
</dbReference>
<dbReference type="Pfam" id="PF02771">
    <property type="entry name" value="Acyl-CoA_dh_N"/>
    <property type="match status" value="1"/>
</dbReference>
<sequence>MSVLLDEAQLQIADEAQRLVSAHYSGERLKGYLLERGAFDRELWERFGAQGWTAICYPEAFGGLDLGLLELGLVAEACGGAVTGVAALTSSFAMGQSLLYFGSEEQKADWLPQLAAGSVIGVVAFAEGQDMLPRAPRLRLEAGRLSGSKPAVVAGGIADGAVVLALGADGPVLALVDLSQRGVSRTLLDTFDNSRCTADLVFDDVEAHELPGSIDALAAARAILRLQAVIIGFEQVGGAQKMLTTARDYALTRRAFGQPIGAFQSVKHRIAEDYVLVELARANAIHAASRSGESDFGLYAAAARISATEAYDGVSRDAVQVHGGIGVTWEADLHLHQRRARTLAVEAGPLIFWEDEVITELQGAAQ</sequence>
<dbReference type="CDD" id="cd00567">
    <property type="entry name" value="ACAD"/>
    <property type="match status" value="1"/>
</dbReference>
<evidence type="ECO:0000256" key="1">
    <source>
        <dbReference type="ARBA" id="ARBA00001974"/>
    </source>
</evidence>
<dbReference type="PANTHER" id="PTHR43884:SF20">
    <property type="entry name" value="ACYL-COA DEHYDROGENASE FADE28"/>
    <property type="match status" value="1"/>
</dbReference>
<dbReference type="PANTHER" id="PTHR43884">
    <property type="entry name" value="ACYL-COA DEHYDROGENASE"/>
    <property type="match status" value="1"/>
</dbReference>
<evidence type="ECO:0000313" key="9">
    <source>
        <dbReference type="Proteomes" id="UP000197361"/>
    </source>
</evidence>
<dbReference type="Gene3D" id="1.10.540.10">
    <property type="entry name" value="Acyl-CoA dehydrogenase/oxidase, N-terminal domain"/>
    <property type="match status" value="1"/>
</dbReference>
<dbReference type="RefSeq" id="WP_088440676.1">
    <property type="nucleotide sequence ID" value="NZ_BMMC01000014.1"/>
</dbReference>
<evidence type="ECO:0000256" key="4">
    <source>
        <dbReference type="ARBA" id="ARBA00022827"/>
    </source>
</evidence>
<comment type="cofactor">
    <cofactor evidence="1">
        <name>FAD</name>
        <dbReference type="ChEBI" id="CHEBI:57692"/>
    </cofactor>
</comment>
<dbReference type="GO" id="GO:0003995">
    <property type="term" value="F:acyl-CoA dehydrogenase activity"/>
    <property type="evidence" value="ECO:0007669"/>
    <property type="project" value="TreeGrafter"/>
</dbReference>
<feature type="domain" description="Acyl-CoA dehydrogenase/oxidase C-terminal" evidence="6">
    <location>
        <begin position="221"/>
        <end position="349"/>
    </location>
</feature>
<evidence type="ECO:0000256" key="2">
    <source>
        <dbReference type="ARBA" id="ARBA00009347"/>
    </source>
</evidence>
<evidence type="ECO:0000259" key="6">
    <source>
        <dbReference type="Pfam" id="PF00441"/>
    </source>
</evidence>
<keyword evidence="5" id="KW-0560">Oxidoreductase</keyword>
<comment type="similarity">
    <text evidence="2">Belongs to the acyl-CoA dehydrogenase family.</text>
</comment>
<evidence type="ECO:0000256" key="5">
    <source>
        <dbReference type="ARBA" id="ARBA00023002"/>
    </source>
</evidence>
<dbReference type="GO" id="GO:0050660">
    <property type="term" value="F:flavin adenine dinucleotide binding"/>
    <property type="evidence" value="ECO:0007669"/>
    <property type="project" value="InterPro"/>
</dbReference>
<dbReference type="SUPFAM" id="SSF56645">
    <property type="entry name" value="Acyl-CoA dehydrogenase NM domain-like"/>
    <property type="match status" value="1"/>
</dbReference>
<evidence type="ECO:0000313" key="8">
    <source>
        <dbReference type="EMBL" id="OWQ96821.1"/>
    </source>
</evidence>
<organism evidence="8 9">
    <name type="scientific">Sphingopyxis bauzanensis</name>
    <dbReference type="NCBI Taxonomy" id="651663"/>
    <lineage>
        <taxon>Bacteria</taxon>
        <taxon>Pseudomonadati</taxon>
        <taxon>Pseudomonadota</taxon>
        <taxon>Alphaproteobacteria</taxon>
        <taxon>Sphingomonadales</taxon>
        <taxon>Sphingomonadaceae</taxon>
        <taxon>Sphingopyxis</taxon>
    </lineage>
</organism>
<accession>A0A246JUR8</accession>
<name>A0A246JUR8_9SPHN</name>
<dbReference type="InterPro" id="IPR037069">
    <property type="entry name" value="AcylCoA_DH/ox_N_sf"/>
</dbReference>
<gene>
    <name evidence="8" type="ORF">CDQ92_06765</name>
</gene>
<dbReference type="AlphaFoldDB" id="A0A246JUR8"/>